<dbReference type="Pfam" id="PF04297">
    <property type="entry name" value="UPF0122"/>
    <property type="match status" value="1"/>
</dbReference>
<proteinExistence type="inferred from homology"/>
<dbReference type="SUPFAM" id="SSF88659">
    <property type="entry name" value="Sigma3 and sigma4 domains of RNA polymerase sigma factors"/>
    <property type="match status" value="1"/>
</dbReference>
<evidence type="ECO:0000313" key="4">
    <source>
        <dbReference type="EMBL" id="MPM17946.1"/>
    </source>
</evidence>
<sequence>MNRLVELGQLVDWYGAFLTQRQRSLVRQYAFEDCSLGEIAEREGISRQAVRDAITTAEAELRGMEQKLGLIEKNERSRAILSELMATPLDEHQRELAEKLLELSSGEEDT</sequence>
<gene>
    <name evidence="4" type="ORF">SDC9_64346</name>
</gene>
<dbReference type="InterPro" id="IPR007394">
    <property type="entry name" value="UPF0122"/>
</dbReference>
<name>A0A644XP21_9ZZZZ</name>
<protein>
    <submittedName>
        <fullName evidence="4">Uncharacterized protein</fullName>
    </submittedName>
</protein>
<dbReference type="EMBL" id="VSSQ01002890">
    <property type="protein sequence ID" value="MPM17946.1"/>
    <property type="molecule type" value="Genomic_DNA"/>
</dbReference>
<comment type="caution">
    <text evidence="4">The sequence shown here is derived from an EMBL/GenBank/DDBJ whole genome shotgun (WGS) entry which is preliminary data.</text>
</comment>
<feature type="coiled-coil region" evidence="3">
    <location>
        <begin position="47"/>
        <end position="109"/>
    </location>
</feature>
<organism evidence="4">
    <name type="scientific">bioreactor metagenome</name>
    <dbReference type="NCBI Taxonomy" id="1076179"/>
    <lineage>
        <taxon>unclassified sequences</taxon>
        <taxon>metagenomes</taxon>
        <taxon>ecological metagenomes</taxon>
    </lineage>
</organism>
<dbReference type="Gene3D" id="1.10.10.10">
    <property type="entry name" value="Winged helix-like DNA-binding domain superfamily/Winged helix DNA-binding domain"/>
    <property type="match status" value="1"/>
</dbReference>
<dbReference type="AlphaFoldDB" id="A0A644XP21"/>
<dbReference type="InterPro" id="IPR036388">
    <property type="entry name" value="WH-like_DNA-bd_sf"/>
</dbReference>
<evidence type="ECO:0000256" key="1">
    <source>
        <dbReference type="ARBA" id="ARBA00008720"/>
    </source>
</evidence>
<evidence type="ECO:0000256" key="3">
    <source>
        <dbReference type="SAM" id="Coils"/>
    </source>
</evidence>
<dbReference type="HAMAP" id="MF_00245">
    <property type="entry name" value="UPF0122"/>
    <property type="match status" value="1"/>
</dbReference>
<dbReference type="PANTHER" id="PTHR40083:SF1">
    <property type="entry name" value="UPF0122 PROTEIN YLXM"/>
    <property type="match status" value="1"/>
</dbReference>
<dbReference type="InterPro" id="IPR013324">
    <property type="entry name" value="RNA_pol_sigma_r3/r4-like"/>
</dbReference>
<comment type="function">
    <text evidence="2">Might take part in the signal recognition particle (SRP) pathway. This is inferred from the conservation of its genetic proximity to ftsY/ffh. May be a regulatory protein.</text>
</comment>
<reference evidence="4" key="1">
    <citation type="submission" date="2019-08" db="EMBL/GenBank/DDBJ databases">
        <authorList>
            <person name="Kucharzyk K."/>
            <person name="Murdoch R.W."/>
            <person name="Higgins S."/>
            <person name="Loffler F."/>
        </authorList>
    </citation>
    <scope>NUCLEOTIDE SEQUENCE</scope>
</reference>
<keyword evidence="3" id="KW-0175">Coiled coil</keyword>
<dbReference type="PANTHER" id="PTHR40083">
    <property type="entry name" value="UPF0122 PROTEIN CBO2450/CLC_2298"/>
    <property type="match status" value="1"/>
</dbReference>
<accession>A0A644XP21</accession>
<evidence type="ECO:0000256" key="2">
    <source>
        <dbReference type="ARBA" id="ARBA00024764"/>
    </source>
</evidence>
<comment type="similarity">
    <text evidence="1">Belongs to the UPF0122 family.</text>
</comment>